<accession>A0A922L096</accession>
<dbReference type="Proteomes" id="UP000790347">
    <property type="component" value="Unassembled WGS sequence"/>
</dbReference>
<gene>
    <name evidence="1" type="ORF">DERF_013226</name>
</gene>
<comment type="caution">
    <text evidence="1">The sequence shown here is derived from an EMBL/GenBank/DDBJ whole genome shotgun (WGS) entry which is preliminary data.</text>
</comment>
<sequence length="113" mass="13113">MAHLGMNKDDSRYLEFTMNVTVDFKFQNFNLPLLNIHNQCGYDNQLNLPLSSSRIFVRTIFDHQKFQPMAPYPTALERQPDMSEIPPKQSWKEAASLIILAPDNKQKMNNICP</sequence>
<reference evidence="1" key="1">
    <citation type="submission" date="2013-05" db="EMBL/GenBank/DDBJ databases">
        <authorList>
            <person name="Yim A.K.Y."/>
            <person name="Chan T.F."/>
            <person name="Ji K.M."/>
            <person name="Liu X.Y."/>
            <person name="Zhou J.W."/>
            <person name="Li R.Q."/>
            <person name="Yang K.Y."/>
            <person name="Li J."/>
            <person name="Li M."/>
            <person name="Law P.T.W."/>
            <person name="Wu Y.L."/>
            <person name="Cai Z.L."/>
            <person name="Qin H."/>
            <person name="Bao Y."/>
            <person name="Leung R.K.K."/>
            <person name="Ng P.K.S."/>
            <person name="Zou J."/>
            <person name="Zhong X.J."/>
            <person name="Ran P.X."/>
            <person name="Zhong N.S."/>
            <person name="Liu Z.G."/>
            <person name="Tsui S.K.W."/>
        </authorList>
    </citation>
    <scope>NUCLEOTIDE SEQUENCE</scope>
    <source>
        <strain evidence="1">Derf</strain>
        <tissue evidence="1">Whole organism</tissue>
    </source>
</reference>
<proteinExistence type="predicted"/>
<reference evidence="1" key="2">
    <citation type="journal article" date="2022" name="Res Sq">
        <title>Comparative Genomics Reveals Insights into the Divergent Evolution of Astigmatic Mites and Household Pest Adaptations.</title>
        <authorList>
            <person name="Xiong Q."/>
            <person name="Wan A.T.-Y."/>
            <person name="Liu X.-Y."/>
            <person name="Fung C.S.-H."/>
            <person name="Xiao X."/>
            <person name="Malainual N."/>
            <person name="Hou J."/>
            <person name="Wang L."/>
            <person name="Wang M."/>
            <person name="Yang K."/>
            <person name="Cui Y."/>
            <person name="Leung E."/>
            <person name="Nong W."/>
            <person name="Shin S.-K."/>
            <person name="Au S."/>
            <person name="Jeong K.Y."/>
            <person name="Chew F.T."/>
            <person name="Hui J."/>
            <person name="Leung T.F."/>
            <person name="Tungtrongchitr A."/>
            <person name="Zhong N."/>
            <person name="Liu Z."/>
            <person name="Tsui S."/>
        </authorList>
    </citation>
    <scope>NUCLEOTIDE SEQUENCE</scope>
    <source>
        <strain evidence="1">Derf</strain>
        <tissue evidence="1">Whole organism</tissue>
    </source>
</reference>
<evidence type="ECO:0000313" key="1">
    <source>
        <dbReference type="EMBL" id="KAH9497222.1"/>
    </source>
</evidence>
<keyword evidence="2" id="KW-1185">Reference proteome</keyword>
<organism evidence="1 2">
    <name type="scientific">Dermatophagoides farinae</name>
    <name type="common">American house dust mite</name>
    <dbReference type="NCBI Taxonomy" id="6954"/>
    <lineage>
        <taxon>Eukaryota</taxon>
        <taxon>Metazoa</taxon>
        <taxon>Ecdysozoa</taxon>
        <taxon>Arthropoda</taxon>
        <taxon>Chelicerata</taxon>
        <taxon>Arachnida</taxon>
        <taxon>Acari</taxon>
        <taxon>Acariformes</taxon>
        <taxon>Sarcoptiformes</taxon>
        <taxon>Astigmata</taxon>
        <taxon>Psoroptidia</taxon>
        <taxon>Analgoidea</taxon>
        <taxon>Pyroglyphidae</taxon>
        <taxon>Dermatophagoidinae</taxon>
        <taxon>Dermatophagoides</taxon>
    </lineage>
</organism>
<dbReference type="AlphaFoldDB" id="A0A922L096"/>
<dbReference type="EMBL" id="ASGP02000007">
    <property type="protein sequence ID" value="KAH9497222.1"/>
    <property type="molecule type" value="Genomic_DNA"/>
</dbReference>
<protein>
    <submittedName>
        <fullName evidence="1">Uncharacterized protein</fullName>
    </submittedName>
</protein>
<evidence type="ECO:0000313" key="2">
    <source>
        <dbReference type="Proteomes" id="UP000790347"/>
    </source>
</evidence>
<name>A0A922L096_DERFA</name>